<sequence>MDLFKTGHIHSPNSTQRRFTNKVTSSSLPPSSSSHLLSFSLTMCTDNKRGEETHSLIIHKLLTRSQMSTLQASLLSKPFLSFPFSSSYPSLCRNTFLSFHSLISSHPHLTRLRRNTFFSFHSLTSSHPHLTHLRSRIPYTFNLDNSVTSSSEPQPKPQPQSQLTNSKPNSVEPDAVDASEVPNSNSTEEKIVVLDWNESSLELSSESIVFGSESEGKSANLKKKKKDEDGGGIGSRLPFLVFLLRIWVKVREAVRREFLKVCNWRLFWSGRTYMSCFEKVHATCTPVTASLKASTNVSFLSHSPLSLVTLSSLSLSLSHAIILVSGLYHCLRSRTQAHRLVTVSNSVARPSCARRCRGRTSRSGIVVVFVFLPQVSLSASFAQPAAGLRFGGIDLFLAVSSLSTVVVAIEAATCDLIANLLSSGVMCLSPPLLCSLLIQFRSLPLYSLATSQLSPTVRHVTVEATIVEPGQRTYFVPKPLQISFPCLGLFV</sequence>
<name>A0A445E046_ARAHY</name>
<evidence type="ECO:0000256" key="2">
    <source>
        <dbReference type="SAM" id="Phobius"/>
    </source>
</evidence>
<organism evidence="3 4">
    <name type="scientific">Arachis hypogaea</name>
    <name type="common">Peanut</name>
    <dbReference type="NCBI Taxonomy" id="3818"/>
    <lineage>
        <taxon>Eukaryota</taxon>
        <taxon>Viridiplantae</taxon>
        <taxon>Streptophyta</taxon>
        <taxon>Embryophyta</taxon>
        <taxon>Tracheophyta</taxon>
        <taxon>Spermatophyta</taxon>
        <taxon>Magnoliopsida</taxon>
        <taxon>eudicotyledons</taxon>
        <taxon>Gunneridae</taxon>
        <taxon>Pentapetalae</taxon>
        <taxon>rosids</taxon>
        <taxon>fabids</taxon>
        <taxon>Fabales</taxon>
        <taxon>Fabaceae</taxon>
        <taxon>Papilionoideae</taxon>
        <taxon>50 kb inversion clade</taxon>
        <taxon>dalbergioids sensu lato</taxon>
        <taxon>Dalbergieae</taxon>
        <taxon>Pterocarpus clade</taxon>
        <taxon>Arachis</taxon>
    </lineage>
</organism>
<feature type="region of interest" description="Disordered" evidence="1">
    <location>
        <begin position="1"/>
        <end position="34"/>
    </location>
</feature>
<keyword evidence="2" id="KW-0472">Membrane</keyword>
<feature type="transmembrane region" description="Helical" evidence="2">
    <location>
        <begin position="305"/>
        <end position="331"/>
    </location>
</feature>
<feature type="transmembrane region" description="Helical" evidence="2">
    <location>
        <begin position="416"/>
        <end position="438"/>
    </location>
</feature>
<dbReference type="AlphaFoldDB" id="A0A445E046"/>
<feature type="compositionally biased region" description="Polar residues" evidence="1">
    <location>
        <begin position="11"/>
        <end position="24"/>
    </location>
</feature>
<feature type="transmembrane region" description="Helical" evidence="2">
    <location>
        <begin position="388"/>
        <end position="409"/>
    </location>
</feature>
<comment type="caution">
    <text evidence="3">The sequence shown here is derived from an EMBL/GenBank/DDBJ whole genome shotgun (WGS) entry which is preliminary data.</text>
</comment>
<keyword evidence="2" id="KW-0812">Transmembrane</keyword>
<evidence type="ECO:0000256" key="1">
    <source>
        <dbReference type="SAM" id="MobiDB-lite"/>
    </source>
</evidence>
<evidence type="ECO:0000313" key="4">
    <source>
        <dbReference type="Proteomes" id="UP000289738"/>
    </source>
</evidence>
<dbReference type="EMBL" id="SDMP01000003">
    <property type="protein sequence ID" value="RYR68749.1"/>
    <property type="molecule type" value="Genomic_DNA"/>
</dbReference>
<proteinExistence type="predicted"/>
<reference evidence="3 4" key="1">
    <citation type="submission" date="2019-01" db="EMBL/GenBank/DDBJ databases">
        <title>Sequencing of cultivated peanut Arachis hypogaea provides insights into genome evolution and oil improvement.</title>
        <authorList>
            <person name="Chen X."/>
        </authorList>
    </citation>
    <scope>NUCLEOTIDE SEQUENCE [LARGE SCALE GENOMIC DNA]</scope>
    <source>
        <strain evidence="4">cv. Fuhuasheng</strain>
        <tissue evidence="3">Leaves</tissue>
    </source>
</reference>
<keyword evidence="4" id="KW-1185">Reference proteome</keyword>
<gene>
    <name evidence="3" type="ORF">Ahy_A03g015223</name>
</gene>
<feature type="transmembrane region" description="Helical" evidence="2">
    <location>
        <begin position="364"/>
        <end position="382"/>
    </location>
</feature>
<accession>A0A445E046</accession>
<protein>
    <submittedName>
        <fullName evidence="3">Uncharacterized protein</fullName>
    </submittedName>
</protein>
<dbReference type="Proteomes" id="UP000289738">
    <property type="component" value="Chromosome A03"/>
</dbReference>
<feature type="compositionally biased region" description="Low complexity" evidence="1">
    <location>
        <begin position="25"/>
        <end position="34"/>
    </location>
</feature>
<keyword evidence="2" id="KW-1133">Transmembrane helix</keyword>
<feature type="region of interest" description="Disordered" evidence="1">
    <location>
        <begin position="144"/>
        <end position="184"/>
    </location>
</feature>
<evidence type="ECO:0000313" key="3">
    <source>
        <dbReference type="EMBL" id="RYR68749.1"/>
    </source>
</evidence>